<comment type="caution">
    <text evidence="4">The sequence shown here is derived from an EMBL/GenBank/DDBJ whole genome shotgun (WGS) entry which is preliminary data.</text>
</comment>
<dbReference type="Proteomes" id="UP000316213">
    <property type="component" value="Unassembled WGS sequence"/>
</dbReference>
<protein>
    <submittedName>
        <fullName evidence="4">Phospholipase/Carboxylesterase</fullName>
    </submittedName>
</protein>
<evidence type="ECO:0000256" key="2">
    <source>
        <dbReference type="ARBA" id="ARBA00022801"/>
    </source>
</evidence>
<dbReference type="SUPFAM" id="SSF53474">
    <property type="entry name" value="alpha/beta-Hydrolases"/>
    <property type="match status" value="1"/>
</dbReference>
<dbReference type="Gene3D" id="3.40.50.1820">
    <property type="entry name" value="alpha/beta hydrolase"/>
    <property type="match status" value="1"/>
</dbReference>
<dbReference type="EMBL" id="SJPM01000007">
    <property type="protein sequence ID" value="TWT95009.1"/>
    <property type="molecule type" value="Genomic_DNA"/>
</dbReference>
<evidence type="ECO:0000256" key="1">
    <source>
        <dbReference type="ARBA" id="ARBA00006499"/>
    </source>
</evidence>
<evidence type="ECO:0000313" key="5">
    <source>
        <dbReference type="Proteomes" id="UP000316213"/>
    </source>
</evidence>
<dbReference type="InterPro" id="IPR050565">
    <property type="entry name" value="LYPA1-2/EST-like"/>
</dbReference>
<sequence length="280" mass="30587">MPHDEVGLRKPPLAAYANRMNAYQKSAGSYPSRPRIETIGSLRCIVVDGSAEPRIPVILCHGYGAPGDDLASLTPHLIEWIGRDAAALRFVYPEAPHDLSDLGMPQGRAWWPLNMAAMQELLQTNRFSELHDAEPPEIDVARGALQETVEAVLANMPGSPAPETIPYCLGGFSQGAMLTMDLSLRGTMPPPKTLVQFSGTLVCANQWKASLSRLSRTKVLQSHGRIDPILPFSSAEALRDLLREGDVDVDFVAFQGPHTIETDALFRVVERLRLQAAETA</sequence>
<dbReference type="AlphaFoldDB" id="A0A5C6A667"/>
<evidence type="ECO:0000313" key="4">
    <source>
        <dbReference type="EMBL" id="TWT95009.1"/>
    </source>
</evidence>
<comment type="similarity">
    <text evidence="1">Belongs to the AB hydrolase superfamily. AB hydrolase 2 family.</text>
</comment>
<organism evidence="4 5">
    <name type="scientific">Neorhodopirellula pilleata</name>
    <dbReference type="NCBI Taxonomy" id="2714738"/>
    <lineage>
        <taxon>Bacteria</taxon>
        <taxon>Pseudomonadati</taxon>
        <taxon>Planctomycetota</taxon>
        <taxon>Planctomycetia</taxon>
        <taxon>Pirellulales</taxon>
        <taxon>Pirellulaceae</taxon>
        <taxon>Neorhodopirellula</taxon>
    </lineage>
</organism>
<accession>A0A5C6A667</accession>
<keyword evidence="5" id="KW-1185">Reference proteome</keyword>
<keyword evidence="2" id="KW-0378">Hydrolase</keyword>
<dbReference type="InterPro" id="IPR003140">
    <property type="entry name" value="PLipase/COase/thioEstase"/>
</dbReference>
<dbReference type="Pfam" id="PF02230">
    <property type="entry name" value="Abhydrolase_2"/>
    <property type="match status" value="1"/>
</dbReference>
<dbReference type="GO" id="GO:0016787">
    <property type="term" value="F:hydrolase activity"/>
    <property type="evidence" value="ECO:0007669"/>
    <property type="project" value="UniProtKB-KW"/>
</dbReference>
<gene>
    <name evidence="4" type="ORF">Pla100_35880</name>
</gene>
<dbReference type="InterPro" id="IPR029058">
    <property type="entry name" value="AB_hydrolase_fold"/>
</dbReference>
<dbReference type="PANTHER" id="PTHR10655:SF17">
    <property type="entry name" value="LYSOPHOSPHOLIPASE-LIKE PROTEIN 1"/>
    <property type="match status" value="1"/>
</dbReference>
<proteinExistence type="inferred from homology"/>
<dbReference type="PANTHER" id="PTHR10655">
    <property type="entry name" value="LYSOPHOSPHOLIPASE-RELATED"/>
    <property type="match status" value="1"/>
</dbReference>
<reference evidence="4 5" key="1">
    <citation type="submission" date="2019-02" db="EMBL/GenBank/DDBJ databases">
        <title>Deep-cultivation of Planctomycetes and their phenomic and genomic characterization uncovers novel biology.</title>
        <authorList>
            <person name="Wiegand S."/>
            <person name="Jogler M."/>
            <person name="Boedeker C."/>
            <person name="Pinto D."/>
            <person name="Vollmers J."/>
            <person name="Rivas-Marin E."/>
            <person name="Kohn T."/>
            <person name="Peeters S.H."/>
            <person name="Heuer A."/>
            <person name="Rast P."/>
            <person name="Oberbeckmann S."/>
            <person name="Bunk B."/>
            <person name="Jeske O."/>
            <person name="Meyerdierks A."/>
            <person name="Storesund J.E."/>
            <person name="Kallscheuer N."/>
            <person name="Luecker S."/>
            <person name="Lage O.M."/>
            <person name="Pohl T."/>
            <person name="Merkel B.J."/>
            <person name="Hornburger P."/>
            <person name="Mueller R.-W."/>
            <person name="Bruemmer F."/>
            <person name="Labrenz M."/>
            <person name="Spormann A.M."/>
            <person name="Op Den Camp H."/>
            <person name="Overmann J."/>
            <person name="Amann R."/>
            <person name="Jetten M.S.M."/>
            <person name="Mascher T."/>
            <person name="Medema M.H."/>
            <person name="Devos D.P."/>
            <person name="Kaster A.-K."/>
            <person name="Ovreas L."/>
            <person name="Rohde M."/>
            <person name="Galperin M.Y."/>
            <person name="Jogler C."/>
        </authorList>
    </citation>
    <scope>NUCLEOTIDE SEQUENCE [LARGE SCALE GENOMIC DNA]</scope>
    <source>
        <strain evidence="4 5">Pla100</strain>
    </source>
</reference>
<name>A0A5C6A667_9BACT</name>
<evidence type="ECO:0000259" key="3">
    <source>
        <dbReference type="Pfam" id="PF02230"/>
    </source>
</evidence>
<feature type="domain" description="Phospholipase/carboxylesterase/thioesterase" evidence="3">
    <location>
        <begin position="46"/>
        <end position="269"/>
    </location>
</feature>